<dbReference type="AlphaFoldDB" id="A0AAD3SBC4"/>
<sequence>MAAPPTAVRSSGATPHADVPLPHFEVEVFVVLSREAQPSETLRDVAGKIASRWRIRGPLDEVLKGRPEAGEARMPRKESGCCLSPVDGVSFATAAASIRPPSNYDVWWPWVSTFACLTATDQARAGLPLSSFPVSADLLHSASAAGGTLAVNESF</sequence>
<comment type="caution">
    <text evidence="1">The sequence shown here is derived from an EMBL/GenBank/DDBJ whole genome shotgun (WGS) entry which is preliminary data.</text>
</comment>
<dbReference type="EMBL" id="BSYO01000007">
    <property type="protein sequence ID" value="GMH07927.1"/>
    <property type="molecule type" value="Genomic_DNA"/>
</dbReference>
<organism evidence="1 2">
    <name type="scientific">Nepenthes gracilis</name>
    <name type="common">Slender pitcher plant</name>
    <dbReference type="NCBI Taxonomy" id="150966"/>
    <lineage>
        <taxon>Eukaryota</taxon>
        <taxon>Viridiplantae</taxon>
        <taxon>Streptophyta</taxon>
        <taxon>Embryophyta</taxon>
        <taxon>Tracheophyta</taxon>
        <taxon>Spermatophyta</taxon>
        <taxon>Magnoliopsida</taxon>
        <taxon>eudicotyledons</taxon>
        <taxon>Gunneridae</taxon>
        <taxon>Pentapetalae</taxon>
        <taxon>Caryophyllales</taxon>
        <taxon>Nepenthaceae</taxon>
        <taxon>Nepenthes</taxon>
    </lineage>
</organism>
<reference evidence="1" key="1">
    <citation type="submission" date="2023-05" db="EMBL/GenBank/DDBJ databases">
        <title>Nepenthes gracilis genome sequencing.</title>
        <authorList>
            <person name="Fukushima K."/>
        </authorList>
    </citation>
    <scope>NUCLEOTIDE SEQUENCE</scope>
    <source>
        <strain evidence="1">SING2019-196</strain>
    </source>
</reference>
<keyword evidence="2" id="KW-1185">Reference proteome</keyword>
<accession>A0AAD3SBC4</accession>
<protein>
    <submittedName>
        <fullName evidence="1">Uncharacterized protein</fullName>
    </submittedName>
</protein>
<evidence type="ECO:0000313" key="2">
    <source>
        <dbReference type="Proteomes" id="UP001279734"/>
    </source>
</evidence>
<proteinExistence type="predicted"/>
<dbReference type="Proteomes" id="UP001279734">
    <property type="component" value="Unassembled WGS sequence"/>
</dbReference>
<evidence type="ECO:0000313" key="1">
    <source>
        <dbReference type="EMBL" id="GMH07927.1"/>
    </source>
</evidence>
<name>A0AAD3SBC4_NEPGR</name>
<gene>
    <name evidence="1" type="ORF">Nepgr_009767</name>
</gene>